<reference evidence="2 3" key="1">
    <citation type="submission" date="2018-06" db="EMBL/GenBank/DDBJ databases">
        <title>Genomic Encyclopedia of Type Strains, Phase III (KMG-III): the genomes of soil and plant-associated and newly described type strains.</title>
        <authorList>
            <person name="Whitman W."/>
        </authorList>
    </citation>
    <scope>NUCLEOTIDE SEQUENCE [LARGE SCALE GENOMIC DNA]</scope>
    <source>
        <strain evidence="2 3">CECT 9025</strain>
    </source>
</reference>
<dbReference type="InterPro" id="IPR011990">
    <property type="entry name" value="TPR-like_helical_dom_sf"/>
</dbReference>
<evidence type="ECO:0000256" key="1">
    <source>
        <dbReference type="SAM" id="MobiDB-lite"/>
    </source>
</evidence>
<protein>
    <submittedName>
        <fullName evidence="2">Uncharacterized protein</fullName>
    </submittedName>
</protein>
<comment type="caution">
    <text evidence="2">The sequence shown here is derived from an EMBL/GenBank/DDBJ whole genome shotgun (WGS) entry which is preliminary data.</text>
</comment>
<dbReference type="AlphaFoldDB" id="A0A318SW15"/>
<gene>
    <name evidence="2" type="ORF">DFP88_103401</name>
</gene>
<proteinExistence type="predicted"/>
<dbReference type="SUPFAM" id="SSF48452">
    <property type="entry name" value="TPR-like"/>
    <property type="match status" value="1"/>
</dbReference>
<feature type="compositionally biased region" description="Low complexity" evidence="1">
    <location>
        <begin position="743"/>
        <end position="761"/>
    </location>
</feature>
<dbReference type="Gene3D" id="1.25.40.10">
    <property type="entry name" value="Tetratricopeptide repeat domain"/>
    <property type="match status" value="1"/>
</dbReference>
<accession>A0A318SW15</accession>
<evidence type="ECO:0000313" key="3">
    <source>
        <dbReference type="Proteomes" id="UP000248311"/>
    </source>
</evidence>
<name>A0A318SW15_9RHOB</name>
<sequence>MTRGTGRLIAFRNDRLGARIICLLNAMRLAHSLDLPWAMQWHETHDIGRSFNDPLTLFDAGLVARHFIDREALLAVQKTALRLGGMAQEAGIGPPPAEGLDAAALRAHLAEGGNALIDMPFGLIVLRGEAPEDVATEVARLWAELPVAPALKPHLAAIAEAVAGGTAYHLRRGDLTGETRAMNRAWPAKYVPDAFYEVHVERTLRQGRVPILFSDSPSVLARFAARYPGLLDAETLGRPDGLSEGQRDFAQLWAMAQAARIIAPAGSAFSSAAALLGGAPKRSVTEDLAPAEAQRAQRRLARRLRAGNRPPRPGEEGDLGQSLHHLARIRRAEGQPAEAADVIEAHLSRGLTLSYLFPLLIALRLEARDWPGAERAGSLMEGRTLYHRLDQGQALMLRALARIGTGDLRGAASCAAQAWWHEPSTHLVRIGLGAMLEARLLGPANFLPVTPAVHQLRPRLAPRLPKDPLFVPLTQGMRMPAAPRLPRPEHLGWDWAALGRSTRLDPPMPPEAEAAALDRLEGQVPPRDLAGLRLLAAIHRDPQEATLAALAALAAQASGDAMLQHRLSVAGWLLRDHDTARRAARAAAEAAPHVPAHAAWMGLMLARTDPAEAAAALEAAIAAGLALPRLYHEASRARLKLKEAEAALALLDSARALSPADTETLYRRAELLLRERGVEAALPDLEAMARLDCYWPKAVALHAECLAAAGRPEAALARLQEGLVRQPQDARLRAAAERVALAAAPAPQGGAVAVDGAAGSDARPDPALADGHPSRPAPRDSTG</sequence>
<dbReference type="OrthoDB" id="7060708at2"/>
<keyword evidence="3" id="KW-1185">Reference proteome</keyword>
<dbReference type="RefSeq" id="WP_146227476.1">
    <property type="nucleotide sequence ID" value="NZ_QJTE01000003.1"/>
</dbReference>
<dbReference type="EMBL" id="QJTE01000003">
    <property type="protein sequence ID" value="PYE84037.1"/>
    <property type="molecule type" value="Genomic_DNA"/>
</dbReference>
<evidence type="ECO:0000313" key="2">
    <source>
        <dbReference type="EMBL" id="PYE84037.1"/>
    </source>
</evidence>
<organism evidence="2 3">
    <name type="scientific">Pseudoroseicyclus aestuarii</name>
    <dbReference type="NCBI Taxonomy" id="1795041"/>
    <lineage>
        <taxon>Bacteria</taxon>
        <taxon>Pseudomonadati</taxon>
        <taxon>Pseudomonadota</taxon>
        <taxon>Alphaproteobacteria</taxon>
        <taxon>Rhodobacterales</taxon>
        <taxon>Paracoccaceae</taxon>
        <taxon>Pseudoroseicyclus</taxon>
    </lineage>
</organism>
<feature type="region of interest" description="Disordered" evidence="1">
    <location>
        <begin position="743"/>
        <end position="783"/>
    </location>
</feature>
<dbReference type="Proteomes" id="UP000248311">
    <property type="component" value="Unassembled WGS sequence"/>
</dbReference>